<feature type="compositionally biased region" description="Basic and acidic residues" evidence="1">
    <location>
        <begin position="192"/>
        <end position="206"/>
    </location>
</feature>
<feature type="compositionally biased region" description="Basic and acidic residues" evidence="1">
    <location>
        <begin position="233"/>
        <end position="243"/>
    </location>
</feature>
<dbReference type="Pfam" id="PF05841">
    <property type="entry name" value="Apc15p"/>
    <property type="match status" value="1"/>
</dbReference>
<reference evidence="2 3" key="1">
    <citation type="journal article" date="2011" name="Proc. Natl. Acad. Sci. U.S.A.">
        <title>Evolutionary erosion of yeast sex chromosomes by mating-type switching accidents.</title>
        <authorList>
            <person name="Gordon J.L."/>
            <person name="Armisen D."/>
            <person name="Proux-Wera E."/>
            <person name="Oheigeartaigh S.S."/>
            <person name="Byrne K.P."/>
            <person name="Wolfe K.H."/>
        </authorList>
    </citation>
    <scope>NUCLEOTIDE SEQUENCE [LARGE SCALE GENOMIC DNA]</scope>
    <source>
        <strain evidence="3">ATCC 10597 / BCRC 20456 / CBS 421 / NBRC 0211 / NRRL Y-12639</strain>
    </source>
</reference>
<feature type="compositionally biased region" description="Basic and acidic residues" evidence="1">
    <location>
        <begin position="348"/>
        <end position="370"/>
    </location>
</feature>
<proteinExistence type="predicted"/>
<dbReference type="InterPro" id="IPR008402">
    <property type="entry name" value="APC_su15/mnd2"/>
</dbReference>
<feature type="region of interest" description="Disordered" evidence="1">
    <location>
        <begin position="346"/>
        <end position="381"/>
    </location>
</feature>
<sequence>MVNRWNNELFKQLEPIGEEDKHTESLNDFQLFQGIKDELQSGNQRKIGLNPTFSAITQERKATEVLPSPVNSSFVPLKAYSTFDHKPYRPRNRQNRIDELEMKVERIESQFDKIRKLGNDTFRPIGVGRTLNEMTPEYREKLKRQLNNSELCDVEVELLPSLSQENIDVNIANTDNTNNDNISNTSSDTSNDSDRNNTHEDTDIANHIRVPHARPRFFNDDSESDTYGAPTHFDPDASPDFHDYMMAGVPFPEPSYEERLSDDEDKLKPNSRQTSSSPSSSSSSPSPLPSSSAGEGNEEEKDLVAKQVNEAGTERVVTFEKPISNESRETSTFSLLGNTSKVQTEWLDSPRKEVEENRINVGKAENKDESDSNDSSSILPPLADLETYNTDKIPNNAQVRAISTSSALSVVTSSTIPSLRIPSINLPDDEFVHIGTSQDTKSNNNKILNNIDDKSLASARTLLNSTRSTINKIPIDYLEMLRSQKKHTNEKTGSDAHVSAVIGDDVDERGESSGEGFMEDHAINMSDTVDTKETSRIVSTELILKRLGKEINDEL</sequence>
<dbReference type="GeneID" id="13926907"/>
<keyword evidence="3" id="KW-1185">Reference proteome</keyword>
<evidence type="ECO:0000256" key="1">
    <source>
        <dbReference type="SAM" id="MobiDB-lite"/>
    </source>
</evidence>
<dbReference type="HOGENOM" id="CLU_490971_0_0_1"/>
<dbReference type="KEGG" id="ndi:NDAI_0G04430"/>
<dbReference type="RefSeq" id="XP_003980104.1">
    <property type="nucleotide sequence ID" value="XM_003980055.1"/>
</dbReference>
<feature type="compositionally biased region" description="Low complexity" evidence="1">
    <location>
        <begin position="171"/>
        <end position="190"/>
    </location>
</feature>
<organism evidence="2 3">
    <name type="scientific">Naumovozyma dairenensis (strain ATCC 10597 / BCRC 20456 / CBS 421 / NBRC 0211 / NRRL Y-12639)</name>
    <name type="common">Saccharomyces dairenensis</name>
    <dbReference type="NCBI Taxonomy" id="1071378"/>
    <lineage>
        <taxon>Eukaryota</taxon>
        <taxon>Fungi</taxon>
        <taxon>Dikarya</taxon>
        <taxon>Ascomycota</taxon>
        <taxon>Saccharomycotina</taxon>
        <taxon>Saccharomycetes</taxon>
        <taxon>Saccharomycetales</taxon>
        <taxon>Saccharomycetaceae</taxon>
        <taxon>Naumovozyma</taxon>
    </lineage>
</organism>
<evidence type="ECO:0000313" key="2">
    <source>
        <dbReference type="EMBL" id="CCK73428.1"/>
    </source>
</evidence>
<accession>J7SAZ7</accession>
<name>J7SAZ7_NAUDC</name>
<feature type="region of interest" description="Disordered" evidence="1">
    <location>
        <begin position="171"/>
        <end position="332"/>
    </location>
</feature>
<gene>
    <name evidence="2" type="primary">NDAI0G04430</name>
    <name evidence="2" type="ordered locus">NDAI_0G04430</name>
</gene>
<dbReference type="AlphaFoldDB" id="J7SAZ7"/>
<dbReference type="Proteomes" id="UP000000689">
    <property type="component" value="Chromosome 7"/>
</dbReference>
<dbReference type="GO" id="GO:0005680">
    <property type="term" value="C:anaphase-promoting complex"/>
    <property type="evidence" value="ECO:0007669"/>
    <property type="project" value="InterPro"/>
</dbReference>
<feature type="compositionally biased region" description="Low complexity" evidence="1">
    <location>
        <begin position="275"/>
        <end position="292"/>
    </location>
</feature>
<evidence type="ECO:0000313" key="3">
    <source>
        <dbReference type="Proteomes" id="UP000000689"/>
    </source>
</evidence>
<protein>
    <submittedName>
        <fullName evidence="2">Uncharacterized protein</fullName>
    </submittedName>
</protein>
<dbReference type="EMBL" id="HE580273">
    <property type="protein sequence ID" value="CCK73428.1"/>
    <property type="molecule type" value="Genomic_DNA"/>
</dbReference>
<dbReference type="OrthoDB" id="4047136at2759"/>
<dbReference type="GO" id="GO:0031145">
    <property type="term" value="P:anaphase-promoting complex-dependent catabolic process"/>
    <property type="evidence" value="ECO:0007669"/>
    <property type="project" value="InterPro"/>
</dbReference>